<protein>
    <recommendedName>
        <fullName evidence="4">Phosphatidylglycerol/phosphatidylinositol transfer protein</fullName>
    </recommendedName>
</protein>
<dbReference type="InterPro" id="IPR003172">
    <property type="entry name" value="ML_dom"/>
</dbReference>
<dbReference type="InterPro" id="IPR036846">
    <property type="entry name" value="GM2-AP_sf"/>
</dbReference>
<evidence type="ECO:0000313" key="9">
    <source>
        <dbReference type="EMBL" id="KAJ3256761.1"/>
    </source>
</evidence>
<comment type="subunit">
    <text evidence="3">Monomer.</text>
</comment>
<name>A0AAD5Y7M4_9FUNG</name>
<feature type="domain" description="MD-2-related lipid-recognition" evidence="8">
    <location>
        <begin position="40"/>
        <end position="160"/>
    </location>
</feature>
<comment type="caution">
    <text evidence="9">The sequence shown here is derived from an EMBL/GenBank/DDBJ whole genome shotgun (WGS) entry which is preliminary data.</text>
</comment>
<dbReference type="PANTHER" id="PTHR11306">
    <property type="entry name" value="NIEMANN PICK TYPE C2 PROTEIN NPC2-RELATED"/>
    <property type="match status" value="1"/>
</dbReference>
<evidence type="ECO:0000256" key="4">
    <source>
        <dbReference type="ARBA" id="ARBA00016056"/>
    </source>
</evidence>
<keyword evidence="7" id="KW-0445">Lipid transport</keyword>
<evidence type="ECO:0000256" key="3">
    <source>
        <dbReference type="ARBA" id="ARBA00011245"/>
    </source>
</evidence>
<sequence length="165" mass="17176">MLIVDYYNMKFTALFAAAASVSASTNIMMKNIFQDPVAPLSSCGGSSDTLTVQQVTLAPYPIPAGQPIVIAATGSLSSTITQGTVVNVAVKLGFIPLINKKLDFCAEAAKVNISCPIAPGPQQIQLTEVIPSSAPAGTFDLHITVDDPSNNEIVCLSGKVQIVKP</sequence>
<gene>
    <name evidence="9" type="primary">NPC2_2</name>
    <name evidence="9" type="ORF">HK103_005134</name>
</gene>
<comment type="function">
    <text evidence="1">Catalyzes the intermembrane transfer of phosphatidylglycerol and phosphatidylinositol.</text>
</comment>
<evidence type="ECO:0000313" key="10">
    <source>
        <dbReference type="Proteomes" id="UP001210925"/>
    </source>
</evidence>
<dbReference type="InterPro" id="IPR014756">
    <property type="entry name" value="Ig_E-set"/>
</dbReference>
<evidence type="ECO:0000256" key="6">
    <source>
        <dbReference type="ARBA" id="ARBA00022729"/>
    </source>
</evidence>
<reference evidence="9" key="1">
    <citation type="submission" date="2020-05" db="EMBL/GenBank/DDBJ databases">
        <title>Phylogenomic resolution of chytrid fungi.</title>
        <authorList>
            <person name="Stajich J.E."/>
            <person name="Amses K."/>
            <person name="Simmons R."/>
            <person name="Seto K."/>
            <person name="Myers J."/>
            <person name="Bonds A."/>
            <person name="Quandt C.A."/>
            <person name="Barry K."/>
            <person name="Liu P."/>
            <person name="Grigoriev I."/>
            <person name="Longcore J.E."/>
            <person name="James T.Y."/>
        </authorList>
    </citation>
    <scope>NUCLEOTIDE SEQUENCE</scope>
    <source>
        <strain evidence="9">PLAUS21</strain>
    </source>
</reference>
<evidence type="ECO:0000256" key="2">
    <source>
        <dbReference type="ARBA" id="ARBA00006370"/>
    </source>
</evidence>
<keyword evidence="6" id="KW-0732">Signal</keyword>
<dbReference type="InterPro" id="IPR039670">
    <property type="entry name" value="NPC2-like"/>
</dbReference>
<keyword evidence="5" id="KW-0813">Transport</keyword>
<organism evidence="9 10">
    <name type="scientific">Boothiomyces macroporosus</name>
    <dbReference type="NCBI Taxonomy" id="261099"/>
    <lineage>
        <taxon>Eukaryota</taxon>
        <taxon>Fungi</taxon>
        <taxon>Fungi incertae sedis</taxon>
        <taxon>Chytridiomycota</taxon>
        <taxon>Chytridiomycota incertae sedis</taxon>
        <taxon>Chytridiomycetes</taxon>
        <taxon>Rhizophydiales</taxon>
        <taxon>Terramycetaceae</taxon>
        <taxon>Boothiomyces</taxon>
    </lineage>
</organism>
<dbReference type="PANTHER" id="PTHR11306:SF0">
    <property type="entry name" value="PHOSPHATIDYLGLYCEROL_PHOSPHATIDYLINOSITOL TRANSFER PROTEIN"/>
    <property type="match status" value="1"/>
</dbReference>
<dbReference type="SMART" id="SM00737">
    <property type="entry name" value="ML"/>
    <property type="match status" value="1"/>
</dbReference>
<dbReference type="EMBL" id="JADGKB010000046">
    <property type="protein sequence ID" value="KAJ3256761.1"/>
    <property type="molecule type" value="Genomic_DNA"/>
</dbReference>
<dbReference type="Proteomes" id="UP001210925">
    <property type="component" value="Unassembled WGS sequence"/>
</dbReference>
<comment type="similarity">
    <text evidence="2">Belongs to the NPC2 family.</text>
</comment>
<dbReference type="Pfam" id="PF02221">
    <property type="entry name" value="E1_DerP2_DerF2"/>
    <property type="match status" value="1"/>
</dbReference>
<proteinExistence type="inferred from homology"/>
<accession>A0AAD5Y7M4</accession>
<evidence type="ECO:0000256" key="7">
    <source>
        <dbReference type="ARBA" id="ARBA00023055"/>
    </source>
</evidence>
<dbReference type="Gene3D" id="2.70.220.10">
    <property type="entry name" value="Ganglioside GM2 activator"/>
    <property type="match status" value="1"/>
</dbReference>
<keyword evidence="10" id="KW-1185">Reference proteome</keyword>
<evidence type="ECO:0000259" key="8">
    <source>
        <dbReference type="SMART" id="SM00737"/>
    </source>
</evidence>
<dbReference type="GO" id="GO:0015918">
    <property type="term" value="P:sterol transport"/>
    <property type="evidence" value="ECO:0007669"/>
    <property type="project" value="InterPro"/>
</dbReference>
<dbReference type="SUPFAM" id="SSF81296">
    <property type="entry name" value="E set domains"/>
    <property type="match status" value="1"/>
</dbReference>
<dbReference type="AlphaFoldDB" id="A0AAD5Y7M4"/>
<evidence type="ECO:0000256" key="5">
    <source>
        <dbReference type="ARBA" id="ARBA00022448"/>
    </source>
</evidence>
<dbReference type="GO" id="GO:0032934">
    <property type="term" value="F:sterol binding"/>
    <property type="evidence" value="ECO:0007669"/>
    <property type="project" value="InterPro"/>
</dbReference>
<evidence type="ECO:0000256" key="1">
    <source>
        <dbReference type="ARBA" id="ARBA00002053"/>
    </source>
</evidence>